<dbReference type="RefSeq" id="WP_188816970.1">
    <property type="nucleotide sequence ID" value="NZ_BMOF01000015.1"/>
</dbReference>
<accession>A0A8J3BB55</accession>
<keyword evidence="1" id="KW-1133">Transmembrane helix</keyword>
<evidence type="ECO:0000256" key="1">
    <source>
        <dbReference type="SAM" id="Phobius"/>
    </source>
</evidence>
<dbReference type="InterPro" id="IPR036927">
    <property type="entry name" value="Cyt_c_oxase-like_su1_sf"/>
</dbReference>
<feature type="transmembrane region" description="Helical" evidence="1">
    <location>
        <begin position="106"/>
        <end position="126"/>
    </location>
</feature>
<comment type="caution">
    <text evidence="2">The sequence shown here is derived from an EMBL/GenBank/DDBJ whole genome shotgun (WGS) entry which is preliminary data.</text>
</comment>
<organism evidence="2 3">
    <name type="scientific">Calditerricola satsumensis</name>
    <dbReference type="NCBI Taxonomy" id="373054"/>
    <lineage>
        <taxon>Bacteria</taxon>
        <taxon>Bacillati</taxon>
        <taxon>Bacillota</taxon>
        <taxon>Bacilli</taxon>
        <taxon>Bacillales</taxon>
        <taxon>Bacillaceae</taxon>
        <taxon>Calditerricola</taxon>
    </lineage>
</organism>
<reference evidence="2" key="1">
    <citation type="journal article" date="2014" name="Int. J. Syst. Evol. Microbiol.">
        <title>Complete genome sequence of Corynebacterium casei LMG S-19264T (=DSM 44701T), isolated from a smear-ripened cheese.</title>
        <authorList>
            <consortium name="US DOE Joint Genome Institute (JGI-PGF)"/>
            <person name="Walter F."/>
            <person name="Albersmeier A."/>
            <person name="Kalinowski J."/>
            <person name="Ruckert C."/>
        </authorList>
    </citation>
    <scope>NUCLEOTIDE SEQUENCE</scope>
    <source>
        <strain evidence="2">JCM 14719</strain>
    </source>
</reference>
<name>A0A8J3BB55_9BACI</name>
<feature type="transmembrane region" description="Helical" evidence="1">
    <location>
        <begin position="7"/>
        <end position="29"/>
    </location>
</feature>
<dbReference type="EMBL" id="BMOF01000015">
    <property type="protein sequence ID" value="GGJ98228.1"/>
    <property type="molecule type" value="Genomic_DNA"/>
</dbReference>
<sequence length="134" mass="14923">MKGYTKWFILASILYLVLGTMLGTLFFFLPALLALKPVHAHLNLLGFLSMMVYGVLYHVLPRFLARPLYSERLAWFHVIAGNITFVLLLGLMALGYGGGIPAALAWAKWAALAHWLTILAFAYNILQTIRLASS</sequence>
<keyword evidence="1" id="KW-0472">Membrane</keyword>
<feature type="transmembrane region" description="Helical" evidence="1">
    <location>
        <begin position="41"/>
        <end position="60"/>
    </location>
</feature>
<reference evidence="2" key="2">
    <citation type="submission" date="2020-09" db="EMBL/GenBank/DDBJ databases">
        <authorList>
            <person name="Sun Q."/>
            <person name="Ohkuma M."/>
        </authorList>
    </citation>
    <scope>NUCLEOTIDE SEQUENCE</scope>
    <source>
        <strain evidence="2">JCM 14719</strain>
    </source>
</reference>
<dbReference type="Gene3D" id="1.20.210.10">
    <property type="entry name" value="Cytochrome c oxidase-like, subunit I domain"/>
    <property type="match status" value="1"/>
</dbReference>
<proteinExistence type="predicted"/>
<dbReference type="Proteomes" id="UP000637720">
    <property type="component" value="Unassembled WGS sequence"/>
</dbReference>
<keyword evidence="1" id="KW-0812">Transmembrane</keyword>
<protein>
    <recommendedName>
        <fullName evidence="4">Cytochrome-c oxidase</fullName>
    </recommendedName>
</protein>
<gene>
    <name evidence="2" type="ORF">GCM10007043_10220</name>
</gene>
<feature type="transmembrane region" description="Helical" evidence="1">
    <location>
        <begin position="72"/>
        <end position="94"/>
    </location>
</feature>
<dbReference type="SUPFAM" id="SSF81442">
    <property type="entry name" value="Cytochrome c oxidase subunit I-like"/>
    <property type="match status" value="1"/>
</dbReference>
<evidence type="ECO:0000313" key="2">
    <source>
        <dbReference type="EMBL" id="GGJ98228.1"/>
    </source>
</evidence>
<evidence type="ECO:0000313" key="3">
    <source>
        <dbReference type="Proteomes" id="UP000637720"/>
    </source>
</evidence>
<evidence type="ECO:0008006" key="4">
    <source>
        <dbReference type="Google" id="ProtNLM"/>
    </source>
</evidence>
<dbReference type="AlphaFoldDB" id="A0A8J3BB55"/>
<keyword evidence="3" id="KW-1185">Reference proteome</keyword>